<comment type="similarity">
    <text evidence="1 2">Belongs to the DegT/DnrJ/EryC1 family.</text>
</comment>
<accession>A0A157QN57</accession>
<name>A0A157QN57_9BORD</name>
<keyword evidence="3" id="KW-0032">Aminotransferase</keyword>
<evidence type="ECO:0000256" key="1">
    <source>
        <dbReference type="ARBA" id="ARBA00037999"/>
    </source>
</evidence>
<dbReference type="GO" id="GO:0008483">
    <property type="term" value="F:transaminase activity"/>
    <property type="evidence" value="ECO:0007669"/>
    <property type="project" value="UniProtKB-KW"/>
</dbReference>
<sequence length="380" mass="41314">MSYLKPYLGNTWISQRAAEHVQSVVQSNAVFRYTPESKYCRTVEALACQALGVSHCLLVTNGTVALRAALLALRPQPGQLVFIPSITFIATANAVLNCGLVPVLVDVDEYGMLCPQALAKAIDLTPGRPLAAIAVHLEGASAQLPAILEVCQRAGLHLVEDCAQGMGTTYEGRSVGSFGAFGCFSFQANKLLSSGEGGLLVSTDSTLFRRASMLVDHGAERTAQGYPDWSQSIGFGDNGKFNEIQAALLIAQFQGLTQLCADLGAHYTELRDLFPDDAIVQRPAGSVPVSVWLKRSQLAPSLRDLPWLYDWRAWDMPAHPILGSRLSPYADGFPWRLLEQPLPDAQLNRHRPFLDERVCLPVPADDALFCVVRAEVAKRV</sequence>
<dbReference type="RefSeq" id="WP_066416941.1">
    <property type="nucleotide sequence ID" value="NZ_FKBS01000025.1"/>
</dbReference>
<dbReference type="InterPro" id="IPR000653">
    <property type="entry name" value="DegT/StrS_aminotransferase"/>
</dbReference>
<keyword evidence="2" id="KW-0663">Pyridoxal phosphate</keyword>
<dbReference type="Pfam" id="PF01041">
    <property type="entry name" value="DegT_DnrJ_EryC1"/>
    <property type="match status" value="1"/>
</dbReference>
<evidence type="ECO:0000313" key="4">
    <source>
        <dbReference type="Proteomes" id="UP000077037"/>
    </source>
</evidence>
<dbReference type="PANTHER" id="PTHR30244:SF34">
    <property type="entry name" value="DTDP-4-AMINO-4,6-DIDEOXYGALACTOSE TRANSAMINASE"/>
    <property type="match status" value="1"/>
</dbReference>
<evidence type="ECO:0000313" key="3">
    <source>
        <dbReference type="EMBL" id="SAI47024.1"/>
    </source>
</evidence>
<dbReference type="Gene3D" id="3.40.640.10">
    <property type="entry name" value="Type I PLP-dependent aspartate aminotransferase-like (Major domain)"/>
    <property type="match status" value="1"/>
</dbReference>
<dbReference type="AlphaFoldDB" id="A0A157QN57"/>
<proteinExistence type="inferred from homology"/>
<organism evidence="3 4">
    <name type="scientific">Bordetella ansorpii</name>
    <dbReference type="NCBI Taxonomy" id="288768"/>
    <lineage>
        <taxon>Bacteria</taxon>
        <taxon>Pseudomonadati</taxon>
        <taxon>Pseudomonadota</taxon>
        <taxon>Betaproteobacteria</taxon>
        <taxon>Burkholderiales</taxon>
        <taxon>Alcaligenaceae</taxon>
        <taxon>Bordetella</taxon>
    </lineage>
</organism>
<dbReference type="SUPFAM" id="SSF53383">
    <property type="entry name" value="PLP-dependent transferases"/>
    <property type="match status" value="1"/>
</dbReference>
<dbReference type="PANTHER" id="PTHR30244">
    <property type="entry name" value="TRANSAMINASE"/>
    <property type="match status" value="1"/>
</dbReference>
<evidence type="ECO:0000256" key="2">
    <source>
        <dbReference type="RuleBase" id="RU004508"/>
    </source>
</evidence>
<dbReference type="EMBL" id="FKBS01000025">
    <property type="protein sequence ID" value="SAI47024.1"/>
    <property type="molecule type" value="Genomic_DNA"/>
</dbReference>
<dbReference type="InterPro" id="IPR015421">
    <property type="entry name" value="PyrdxlP-dep_Trfase_major"/>
</dbReference>
<protein>
    <submittedName>
        <fullName evidence="3">Exopolysaccharide biosynthesis aminotransferase</fullName>
        <ecNumber evidence="3">2.6.1.-</ecNumber>
    </submittedName>
</protein>
<keyword evidence="3" id="KW-0808">Transferase</keyword>
<dbReference type="GO" id="GO:0030170">
    <property type="term" value="F:pyridoxal phosphate binding"/>
    <property type="evidence" value="ECO:0007669"/>
    <property type="project" value="TreeGrafter"/>
</dbReference>
<gene>
    <name evidence="3" type="primary">btrR_2</name>
    <name evidence="3" type="ORF">SAMEA1982600_03755</name>
</gene>
<dbReference type="GO" id="GO:0000271">
    <property type="term" value="P:polysaccharide biosynthetic process"/>
    <property type="evidence" value="ECO:0007669"/>
    <property type="project" value="TreeGrafter"/>
</dbReference>
<dbReference type="InterPro" id="IPR015424">
    <property type="entry name" value="PyrdxlP-dep_Trfase"/>
</dbReference>
<dbReference type="Proteomes" id="UP000077037">
    <property type="component" value="Unassembled WGS sequence"/>
</dbReference>
<dbReference type="EC" id="2.6.1.-" evidence="3"/>
<dbReference type="OrthoDB" id="9804264at2"/>
<reference evidence="3 4" key="1">
    <citation type="submission" date="2016-03" db="EMBL/GenBank/DDBJ databases">
        <authorList>
            <consortium name="Pathogen Informatics"/>
        </authorList>
    </citation>
    <scope>NUCLEOTIDE SEQUENCE [LARGE SCALE GENOMIC DNA]</scope>
    <source>
        <strain evidence="3 4">NCTC13364</strain>
    </source>
</reference>